<keyword evidence="10" id="KW-1185">Reference proteome</keyword>
<dbReference type="Pfam" id="PF07980">
    <property type="entry name" value="SusD_RagB"/>
    <property type="match status" value="1"/>
</dbReference>
<proteinExistence type="inferred from homology"/>
<gene>
    <name evidence="9" type="ORF">EZ444_10655</name>
</gene>
<dbReference type="InterPro" id="IPR012944">
    <property type="entry name" value="SusD_RagB_dom"/>
</dbReference>
<accession>A0A4R0N8T7</accession>
<comment type="similarity">
    <text evidence="2">Belongs to the SusD family.</text>
</comment>
<feature type="domain" description="RagB/SusD" evidence="7">
    <location>
        <begin position="366"/>
        <end position="481"/>
    </location>
</feature>
<keyword evidence="5" id="KW-0998">Cell outer membrane</keyword>
<dbReference type="Pfam" id="PF14322">
    <property type="entry name" value="SusD-like_3"/>
    <property type="match status" value="1"/>
</dbReference>
<dbReference type="SUPFAM" id="SSF48452">
    <property type="entry name" value="TPR-like"/>
    <property type="match status" value="1"/>
</dbReference>
<evidence type="ECO:0000256" key="5">
    <source>
        <dbReference type="ARBA" id="ARBA00023237"/>
    </source>
</evidence>
<dbReference type="Gene3D" id="1.25.40.390">
    <property type="match status" value="1"/>
</dbReference>
<evidence type="ECO:0000256" key="3">
    <source>
        <dbReference type="ARBA" id="ARBA00022729"/>
    </source>
</evidence>
<keyword evidence="6" id="KW-0802">TPR repeat</keyword>
<dbReference type="AlphaFoldDB" id="A0A4R0N8T7"/>
<dbReference type="OrthoDB" id="629561at2"/>
<evidence type="ECO:0000256" key="4">
    <source>
        <dbReference type="ARBA" id="ARBA00023136"/>
    </source>
</evidence>
<reference evidence="9 10" key="1">
    <citation type="submission" date="2019-02" db="EMBL/GenBank/DDBJ databases">
        <title>Pedobacter sp. RP-3-8 sp. nov., isolated from Arctic soil.</title>
        <authorList>
            <person name="Dahal R.H."/>
        </authorList>
    </citation>
    <scope>NUCLEOTIDE SEQUENCE [LARGE SCALE GENOMIC DNA]</scope>
    <source>
        <strain evidence="9 10">RP-3-8</strain>
    </source>
</reference>
<protein>
    <submittedName>
        <fullName evidence="9">RagB/SusD family nutrient uptake outer membrane protein</fullName>
    </submittedName>
</protein>
<keyword evidence="3" id="KW-0732">Signal</keyword>
<dbReference type="EMBL" id="SJSM01000005">
    <property type="protein sequence ID" value="TCC96435.1"/>
    <property type="molecule type" value="Genomic_DNA"/>
</dbReference>
<evidence type="ECO:0000259" key="8">
    <source>
        <dbReference type="Pfam" id="PF14322"/>
    </source>
</evidence>
<dbReference type="PROSITE" id="PS51257">
    <property type="entry name" value="PROKAR_LIPOPROTEIN"/>
    <property type="match status" value="1"/>
</dbReference>
<evidence type="ECO:0000256" key="6">
    <source>
        <dbReference type="PROSITE-ProRule" id="PRU00339"/>
    </source>
</evidence>
<dbReference type="PROSITE" id="PS50005">
    <property type="entry name" value="TPR"/>
    <property type="match status" value="1"/>
</dbReference>
<dbReference type="InterPro" id="IPR019734">
    <property type="entry name" value="TPR_rpt"/>
</dbReference>
<dbReference type="Proteomes" id="UP000291117">
    <property type="component" value="Unassembled WGS sequence"/>
</dbReference>
<dbReference type="InterPro" id="IPR033985">
    <property type="entry name" value="SusD-like_N"/>
</dbReference>
<dbReference type="InterPro" id="IPR011990">
    <property type="entry name" value="TPR-like_helical_dom_sf"/>
</dbReference>
<evidence type="ECO:0000259" key="7">
    <source>
        <dbReference type="Pfam" id="PF07980"/>
    </source>
</evidence>
<comment type="caution">
    <text evidence="9">The sequence shown here is derived from an EMBL/GenBank/DDBJ whole genome shotgun (WGS) entry which is preliminary data.</text>
</comment>
<evidence type="ECO:0000313" key="9">
    <source>
        <dbReference type="EMBL" id="TCC96435.1"/>
    </source>
</evidence>
<organism evidence="9 10">
    <name type="scientific">Pedobacter hiemivivus</name>
    <dbReference type="NCBI Taxonomy" id="2530454"/>
    <lineage>
        <taxon>Bacteria</taxon>
        <taxon>Pseudomonadati</taxon>
        <taxon>Bacteroidota</taxon>
        <taxon>Sphingobacteriia</taxon>
        <taxon>Sphingobacteriales</taxon>
        <taxon>Sphingobacteriaceae</taxon>
        <taxon>Pedobacter</taxon>
    </lineage>
</organism>
<sequence>MKKIFILFVAFTSIAASGCKKYLDVKPKGYTIPSTFDDYQKLLNNQSLAGLSSPYANFLTDNLRAGEVNDPNRATEYPIMGLELRNLYEFKGGAVFDQAAADPFWETAYAHIYVYNSVINNIEKVPDGTDASRKQLKAEAQIGRAFEYLTLVNGYSAHYSPTTAGTDLGVPIILTEDINAPYTRHTVAEVYTQVKKDLDEALPNLSATVPNIFHPSKSVGFAFLSKMYLYMGNYAEALKNVKEALKINSALIDYSLYTTKNGTTFGRVCTKANALVTFPDGYKSVESIWARVPGSASLSSLDAKLYASDNLIATYRGNLPVGATDQRLALFFCDGQSNFGSAPVLFPGRFLWAPYIQPNLGFSTPELYLIAAECEARIGDRNIAVGYLNTLRKSRIINNIDLSAATNDIALALTLDERRREMPYLGITRLIDLKRLNMDSRFAKTVMHQVGAQSYSLPPNDNRYILPVPPKVLDFNPTIPQYQR</sequence>
<dbReference type="RefSeq" id="WP_131608732.1">
    <property type="nucleotide sequence ID" value="NZ_SJSM01000005.1"/>
</dbReference>
<keyword evidence="4" id="KW-0472">Membrane</keyword>
<evidence type="ECO:0000313" key="10">
    <source>
        <dbReference type="Proteomes" id="UP000291117"/>
    </source>
</evidence>
<dbReference type="GO" id="GO:0009279">
    <property type="term" value="C:cell outer membrane"/>
    <property type="evidence" value="ECO:0007669"/>
    <property type="project" value="UniProtKB-SubCell"/>
</dbReference>
<evidence type="ECO:0000256" key="1">
    <source>
        <dbReference type="ARBA" id="ARBA00004442"/>
    </source>
</evidence>
<evidence type="ECO:0000256" key="2">
    <source>
        <dbReference type="ARBA" id="ARBA00006275"/>
    </source>
</evidence>
<feature type="domain" description="SusD-like N-terminal" evidence="8">
    <location>
        <begin position="21"/>
        <end position="229"/>
    </location>
</feature>
<feature type="repeat" description="TPR" evidence="6">
    <location>
        <begin position="218"/>
        <end position="251"/>
    </location>
</feature>
<comment type="subcellular location">
    <subcellularLocation>
        <location evidence="1">Cell outer membrane</location>
    </subcellularLocation>
</comment>
<name>A0A4R0N8T7_9SPHI</name>